<dbReference type="EMBL" id="JACYTN010000032">
    <property type="protein sequence ID" value="MBD8500962.1"/>
    <property type="molecule type" value="Genomic_DNA"/>
</dbReference>
<reference evidence="3 4" key="1">
    <citation type="submission" date="2020-09" db="EMBL/GenBank/DDBJ databases">
        <title>Paenibacillus sp. CAU 1523 isolated from sand of Haeundae Beach.</title>
        <authorList>
            <person name="Kim W."/>
        </authorList>
    </citation>
    <scope>NUCLEOTIDE SEQUENCE [LARGE SCALE GENOMIC DNA]</scope>
    <source>
        <strain evidence="3 4">CAU 1523</strain>
    </source>
</reference>
<feature type="signal peptide" evidence="1">
    <location>
        <begin position="1"/>
        <end position="24"/>
    </location>
</feature>
<dbReference type="Pfam" id="PF07833">
    <property type="entry name" value="Cu_amine_oxidN1"/>
    <property type="match status" value="1"/>
</dbReference>
<sequence>MKKKFVVLLSAVTMLGGMAIGVGAAPVLEKITANLNWGIRYEVNGKQWTPKDQSGNKIAAINYNNTTYLPVRAVSDALGIAVKFDNKTQKITLGEKLATTPLTSEKIDVGYSSVVTTDKQYTVHDGKDYGSGVLMKEINVEQKVTFKPEGKHQTLELSVLPVSVSKEISVKVFNGEVLLKEVFLSPGGSGQSVTLDIKGAKELKVTAKLVDIIGASGTIFLAGTYK</sequence>
<dbReference type="RefSeq" id="WP_192027182.1">
    <property type="nucleotide sequence ID" value="NZ_JACYTN010000032.1"/>
</dbReference>
<name>A0ABR9B6E1_9BACL</name>
<proteinExistence type="predicted"/>
<feature type="chain" id="PRO_5046777472" evidence="1">
    <location>
        <begin position="25"/>
        <end position="226"/>
    </location>
</feature>
<dbReference type="Proteomes" id="UP000634529">
    <property type="component" value="Unassembled WGS sequence"/>
</dbReference>
<keyword evidence="1" id="KW-0732">Signal</keyword>
<keyword evidence="4" id="KW-1185">Reference proteome</keyword>
<accession>A0ABR9B6E1</accession>
<feature type="domain" description="Copper amine oxidase-like N-terminal" evidence="2">
    <location>
        <begin position="58"/>
        <end position="124"/>
    </location>
</feature>
<protein>
    <submittedName>
        <fullName evidence="3">Copper amine oxidase</fullName>
    </submittedName>
</protein>
<evidence type="ECO:0000256" key="1">
    <source>
        <dbReference type="SAM" id="SignalP"/>
    </source>
</evidence>
<gene>
    <name evidence="3" type="ORF">IFO66_21990</name>
</gene>
<evidence type="ECO:0000259" key="2">
    <source>
        <dbReference type="Pfam" id="PF07833"/>
    </source>
</evidence>
<dbReference type="InterPro" id="IPR012854">
    <property type="entry name" value="Cu_amine_oxidase-like_N"/>
</dbReference>
<evidence type="ECO:0000313" key="4">
    <source>
        <dbReference type="Proteomes" id="UP000634529"/>
    </source>
</evidence>
<organism evidence="3 4">
    <name type="scientific">Paenibacillus arenosi</name>
    <dbReference type="NCBI Taxonomy" id="2774142"/>
    <lineage>
        <taxon>Bacteria</taxon>
        <taxon>Bacillati</taxon>
        <taxon>Bacillota</taxon>
        <taxon>Bacilli</taxon>
        <taxon>Bacillales</taxon>
        <taxon>Paenibacillaceae</taxon>
        <taxon>Paenibacillus</taxon>
    </lineage>
</organism>
<comment type="caution">
    <text evidence="3">The sequence shown here is derived from an EMBL/GenBank/DDBJ whole genome shotgun (WGS) entry which is preliminary data.</text>
</comment>
<evidence type="ECO:0000313" key="3">
    <source>
        <dbReference type="EMBL" id="MBD8500962.1"/>
    </source>
</evidence>